<keyword evidence="2" id="KW-1185">Reference proteome</keyword>
<gene>
    <name evidence="1" type="ORF">SAMN05421670_1967</name>
</gene>
<dbReference type="EMBL" id="FOXU01000002">
    <property type="protein sequence ID" value="SFQ40301.1"/>
    <property type="molecule type" value="Genomic_DNA"/>
</dbReference>
<sequence>MITRIAVLGSANFIKRLRSFEHELPSIKMDYYTYNIPSDAKDIVSIIKPCDAVFFSGSFPFYYAQESVLKLPIPSFYLKQDESVITTTLLSLSFTHPTAIHKLSVDIIDPASAMSVLEDIGQFNETPFLMKIDTSFDLEEIVAFHTNLQKNGSSLLAITSIHAVYQRLRDNGLSVVRMIDPKSSIIKGLEDTKSLALLFKSQSAKIAIGYIQTSKSQAISEDKVKQIAAAIQANTVKEADNLYSLFSTQGNVEEALNNNSMINSWLSSSSSPIKIAFGYGKTVIEATQNAKDALSYTTDNTAYLLTGSKELLGPFPNSNRQVELKNSDPLLVQIAKQTTLSPANLSKVVKFSRLRKSTEFTAYDLEVYLQVSRRTTERILKKLTDHGYAQIIGEEMTYQQGRPRAIYELNFPTYS</sequence>
<dbReference type="Proteomes" id="UP000198734">
    <property type="component" value="Unassembled WGS sequence"/>
</dbReference>
<evidence type="ECO:0000313" key="2">
    <source>
        <dbReference type="Proteomes" id="UP000198734"/>
    </source>
</evidence>
<protein>
    <recommendedName>
        <fullName evidence="3">Transcriptional regulator</fullName>
    </recommendedName>
</protein>
<name>A0A1I5Y7U1_9BACI</name>
<accession>A0A1I5Y7U1</accession>
<dbReference type="OrthoDB" id="4986073at2"/>
<evidence type="ECO:0008006" key="3">
    <source>
        <dbReference type="Google" id="ProtNLM"/>
    </source>
</evidence>
<reference evidence="2" key="1">
    <citation type="submission" date="2016-10" db="EMBL/GenBank/DDBJ databases">
        <authorList>
            <person name="Varghese N."/>
            <person name="Submissions S."/>
        </authorList>
    </citation>
    <scope>NUCLEOTIDE SEQUENCE [LARGE SCALE GENOMIC DNA]</scope>
    <source>
        <strain evidence="2">DSM 11706</strain>
    </source>
</reference>
<dbReference type="AlphaFoldDB" id="A0A1I5Y7U1"/>
<organism evidence="1 2">
    <name type="scientific">Psychrobacillus psychrotolerans</name>
    <dbReference type="NCBI Taxonomy" id="126156"/>
    <lineage>
        <taxon>Bacteria</taxon>
        <taxon>Bacillati</taxon>
        <taxon>Bacillota</taxon>
        <taxon>Bacilli</taxon>
        <taxon>Bacillales</taxon>
        <taxon>Bacillaceae</taxon>
        <taxon>Psychrobacillus</taxon>
    </lineage>
</organism>
<evidence type="ECO:0000313" key="1">
    <source>
        <dbReference type="EMBL" id="SFQ40301.1"/>
    </source>
</evidence>
<dbReference type="STRING" id="126156.SAMN05421670_1967"/>
<dbReference type="RefSeq" id="WP_093536624.1">
    <property type="nucleotide sequence ID" value="NZ_FOXU01000002.1"/>
</dbReference>
<proteinExistence type="predicted"/>